<name>A0A316W3A6_9BASI</name>
<feature type="compositionally biased region" description="Basic and acidic residues" evidence="1">
    <location>
        <begin position="92"/>
        <end position="101"/>
    </location>
</feature>
<dbReference type="InParanoid" id="A0A316W3A6"/>
<evidence type="ECO:0000256" key="2">
    <source>
        <dbReference type="SAM" id="SignalP"/>
    </source>
</evidence>
<accession>A0A316W3A6</accession>
<dbReference type="AlphaFoldDB" id="A0A316W3A6"/>
<keyword evidence="2" id="KW-0732">Signal</keyword>
<feature type="chain" id="PRO_5016257414" evidence="2">
    <location>
        <begin position="20"/>
        <end position="312"/>
    </location>
</feature>
<dbReference type="RefSeq" id="XP_025370241.1">
    <property type="nucleotide sequence ID" value="XM_025510024.1"/>
</dbReference>
<gene>
    <name evidence="3" type="ORF">IE81DRAFT_103609</name>
</gene>
<dbReference type="Proteomes" id="UP000245783">
    <property type="component" value="Unassembled WGS sequence"/>
</dbReference>
<evidence type="ECO:0000313" key="3">
    <source>
        <dbReference type="EMBL" id="PWN43081.1"/>
    </source>
</evidence>
<dbReference type="EMBL" id="KZ819373">
    <property type="protein sequence ID" value="PWN43081.1"/>
    <property type="molecule type" value="Genomic_DNA"/>
</dbReference>
<feature type="region of interest" description="Disordered" evidence="1">
    <location>
        <begin position="86"/>
        <end position="114"/>
    </location>
</feature>
<evidence type="ECO:0000313" key="4">
    <source>
        <dbReference type="Proteomes" id="UP000245783"/>
    </source>
</evidence>
<evidence type="ECO:0000256" key="1">
    <source>
        <dbReference type="SAM" id="MobiDB-lite"/>
    </source>
</evidence>
<reference evidence="3 4" key="1">
    <citation type="journal article" date="2018" name="Mol. Biol. Evol.">
        <title>Broad Genomic Sampling Reveals a Smut Pathogenic Ancestry of the Fungal Clade Ustilaginomycotina.</title>
        <authorList>
            <person name="Kijpornyongpan T."/>
            <person name="Mondo S.J."/>
            <person name="Barry K."/>
            <person name="Sandor L."/>
            <person name="Lee J."/>
            <person name="Lipzen A."/>
            <person name="Pangilinan J."/>
            <person name="LaButti K."/>
            <person name="Hainaut M."/>
            <person name="Henrissat B."/>
            <person name="Grigoriev I.V."/>
            <person name="Spatafora J.W."/>
            <person name="Aime M.C."/>
        </authorList>
    </citation>
    <scope>NUCLEOTIDE SEQUENCE [LARGE SCALE GENOMIC DNA]</scope>
    <source>
        <strain evidence="3 4">MCA 4658</strain>
    </source>
</reference>
<organism evidence="3 4">
    <name type="scientific">Ceraceosorus guamensis</name>
    <dbReference type="NCBI Taxonomy" id="1522189"/>
    <lineage>
        <taxon>Eukaryota</taxon>
        <taxon>Fungi</taxon>
        <taxon>Dikarya</taxon>
        <taxon>Basidiomycota</taxon>
        <taxon>Ustilaginomycotina</taxon>
        <taxon>Exobasidiomycetes</taxon>
        <taxon>Ceraceosorales</taxon>
        <taxon>Ceraceosoraceae</taxon>
        <taxon>Ceraceosorus</taxon>
    </lineage>
</organism>
<keyword evidence="4" id="KW-1185">Reference proteome</keyword>
<dbReference type="GeneID" id="37031894"/>
<sequence>MRPITVSWVLTALIVSAAAAPIPAVGPAIGSVERRMEHEVPVFSFKDYTRQPIPPPEERSQIEEAALLEARRLHIINHFPATLTYPDGTPIRSEKRSESLEKQQPALVARTPSVSASQPSVQLLAARAPAPTPAPGEHKEWTQHGDEICGALGQHGTYGQRKVTALTGEDAKYVMGVAQSDILRRSPHKSACGHYDRGQKMTFKPLAKRREELPSKEFGYAMKELGPITPMDYNPSRSKKMHSGVAALVDDEPVTKHNHKHNQYKSGAGYQTVNINELDRVPLPLSQLTGLGPEVKGTFHGFKRRAALEGEA</sequence>
<feature type="signal peptide" evidence="2">
    <location>
        <begin position="1"/>
        <end position="19"/>
    </location>
</feature>
<proteinExistence type="predicted"/>
<protein>
    <submittedName>
        <fullName evidence="3">Uncharacterized protein</fullName>
    </submittedName>
</protein>